<reference evidence="10" key="1">
    <citation type="submission" date="2021-12" db="EMBL/GenBank/DDBJ databases">
        <authorList>
            <person name="King R."/>
        </authorList>
    </citation>
    <scope>NUCLEOTIDE SEQUENCE</scope>
</reference>
<evidence type="ECO:0000256" key="4">
    <source>
        <dbReference type="ARBA" id="ARBA00022737"/>
    </source>
</evidence>
<feature type="compositionally biased region" description="Basic and acidic residues" evidence="8">
    <location>
        <begin position="267"/>
        <end position="280"/>
    </location>
</feature>
<dbReference type="InterPro" id="IPR005617">
    <property type="entry name" value="Groucho/TLE_N"/>
</dbReference>
<keyword evidence="4" id="KW-0677">Repeat</keyword>
<comment type="similarity">
    <text evidence="2">Belongs to the WD repeat Groucho/TLE family.</text>
</comment>
<evidence type="ECO:0000256" key="7">
    <source>
        <dbReference type="SAM" id="Coils"/>
    </source>
</evidence>
<sequence length="731" mass="79316">GPPQPGQPFKFTVGESCDRIKEEFNFLQAQYHNVKMEIEKIAQEKTEMQRHYVMYYEMSYGLNVEMHKQTEIAKRLNAIIAQIIPFLAQEHQQQVATAVERAKQVTMTELNAIIGQQRPDLPRLLQQMHAQQLPHTAHPPPLPMMPHPGLPGPPATAASLLGLSGALPGPAAHPLSMLAAKSELHREEKAPSGLNSADERHRNSISPVEREKYRPRSSPEVEHKKVKKEEKDCHASDGEKSDQDLVVDDASEDPISPPNGTASPRENGIDKIVPKKEHIGPHSPRSGTSSNASTPSAKKMEEKPTTPISKSVTPTSGGSASSIVGGPSSALKPLVKPPALSQYPHYLAGAAPHELQAASAYGALHNNLAPTLNNYPRPPLVGYDPHSTMRAPLGPALSGIPGGKPAYSFFVSAEGQMQPVPFPPDALIGPGIPRHARQINTLSHGEVVCAVTISNPTKYVYTGGKGCVKVWDISQPGSKTPVSQLDCLQRDNYIRSVKLLPDGRTLIVGGEASNLSIWDLASPTPRIKAELTSSAPACYALAISPDSKVCFSCCSDGNIAVWDLHNETLVRQFQGHTDGASCIDISADGTKLWTGGLDNTVRSWDLREGRQLEQHDFSSQIFSLGYCPTGEWLAVGMENSNVEVLHAHKADKYQLHLHESCVLSLRFAACGKWFVSTGKDNLLNAWRTPYGASIFQSKESSSVLSCDISADDKYIVTGSGDKKATVYEVIY</sequence>
<dbReference type="PROSITE" id="PS00678">
    <property type="entry name" value="WD_REPEATS_1"/>
    <property type="match status" value="2"/>
</dbReference>
<evidence type="ECO:0000313" key="10">
    <source>
        <dbReference type="EMBL" id="CAH0380865.1"/>
    </source>
</evidence>
<feature type="coiled-coil region" evidence="7">
    <location>
        <begin position="17"/>
        <end position="44"/>
    </location>
</feature>
<dbReference type="GO" id="GO:0005667">
    <property type="term" value="C:transcription regulator complex"/>
    <property type="evidence" value="ECO:0007669"/>
    <property type="project" value="TreeGrafter"/>
</dbReference>
<dbReference type="Proteomes" id="UP001152759">
    <property type="component" value="Chromosome 1"/>
</dbReference>
<gene>
    <name evidence="10" type="ORF">BEMITA_LOCUS575</name>
</gene>
<dbReference type="InterPro" id="IPR015943">
    <property type="entry name" value="WD40/YVTN_repeat-like_dom_sf"/>
</dbReference>
<accession>A0A9P0EY97</accession>
<dbReference type="Pfam" id="PF03920">
    <property type="entry name" value="TLE_N"/>
    <property type="match status" value="1"/>
</dbReference>
<dbReference type="Gene3D" id="2.130.10.10">
    <property type="entry name" value="YVTN repeat-like/Quinoprotein amine dehydrogenase"/>
    <property type="match status" value="1"/>
</dbReference>
<evidence type="ECO:0000256" key="6">
    <source>
        <dbReference type="PROSITE-ProRule" id="PRU00221"/>
    </source>
</evidence>
<dbReference type="SMART" id="SM00320">
    <property type="entry name" value="WD40"/>
    <property type="match status" value="7"/>
</dbReference>
<keyword evidence="5" id="KW-0539">Nucleus</keyword>
<dbReference type="PANTHER" id="PTHR10814:SF36">
    <property type="entry name" value="PROTEIN GROUCHO-LIKE PROTEIN"/>
    <property type="match status" value="1"/>
</dbReference>
<feature type="domain" description="Groucho/TLE N-terminal Q-rich" evidence="9">
    <location>
        <begin position="9"/>
        <end position="132"/>
    </location>
</feature>
<evidence type="ECO:0000256" key="3">
    <source>
        <dbReference type="ARBA" id="ARBA00022574"/>
    </source>
</evidence>
<feature type="compositionally biased region" description="Polar residues" evidence="8">
    <location>
        <begin position="285"/>
        <end position="296"/>
    </location>
</feature>
<feature type="repeat" description="WD" evidence="6">
    <location>
        <begin position="655"/>
        <end position="686"/>
    </location>
</feature>
<feature type="non-terminal residue" evidence="10">
    <location>
        <position position="731"/>
    </location>
</feature>
<dbReference type="PRINTS" id="PR01850">
    <property type="entry name" value="GROUCHOFAMLY"/>
</dbReference>
<dbReference type="InterPro" id="IPR009146">
    <property type="entry name" value="Groucho_enhance"/>
</dbReference>
<protein>
    <recommendedName>
        <fullName evidence="9">Groucho/TLE N-terminal Q-rich domain-containing protein</fullName>
    </recommendedName>
</protein>
<proteinExistence type="inferred from homology"/>
<evidence type="ECO:0000313" key="11">
    <source>
        <dbReference type="Proteomes" id="UP001152759"/>
    </source>
</evidence>
<feature type="compositionally biased region" description="Basic and acidic residues" evidence="8">
    <location>
        <begin position="197"/>
        <end position="243"/>
    </location>
</feature>
<feature type="compositionally biased region" description="Pro residues" evidence="8">
    <location>
        <begin position="137"/>
        <end position="154"/>
    </location>
</feature>
<dbReference type="PROSITE" id="PS50082">
    <property type="entry name" value="WD_REPEATS_2"/>
    <property type="match status" value="3"/>
</dbReference>
<evidence type="ECO:0000256" key="8">
    <source>
        <dbReference type="SAM" id="MobiDB-lite"/>
    </source>
</evidence>
<dbReference type="FunFam" id="2.130.10.10:FF:000001">
    <property type="entry name" value="transducin-like enhancer protein 3 isoform X1"/>
    <property type="match status" value="1"/>
</dbReference>
<feature type="region of interest" description="Disordered" evidence="8">
    <location>
        <begin position="134"/>
        <end position="157"/>
    </location>
</feature>
<dbReference type="SUPFAM" id="SSF50978">
    <property type="entry name" value="WD40 repeat-like"/>
    <property type="match status" value="1"/>
</dbReference>
<dbReference type="Pfam" id="PF00400">
    <property type="entry name" value="WD40"/>
    <property type="match status" value="5"/>
</dbReference>
<feature type="region of interest" description="Disordered" evidence="8">
    <location>
        <begin position="183"/>
        <end position="325"/>
    </location>
</feature>
<dbReference type="AlphaFoldDB" id="A0A9P0EY97"/>
<keyword evidence="11" id="KW-1185">Reference proteome</keyword>
<dbReference type="GO" id="GO:0090090">
    <property type="term" value="P:negative regulation of canonical Wnt signaling pathway"/>
    <property type="evidence" value="ECO:0007669"/>
    <property type="project" value="TreeGrafter"/>
</dbReference>
<keyword evidence="3 6" id="KW-0853">WD repeat</keyword>
<evidence type="ECO:0000256" key="1">
    <source>
        <dbReference type="ARBA" id="ARBA00004123"/>
    </source>
</evidence>
<dbReference type="EMBL" id="OU963862">
    <property type="protein sequence ID" value="CAH0380865.1"/>
    <property type="molecule type" value="Genomic_DNA"/>
</dbReference>
<organism evidence="10 11">
    <name type="scientific">Bemisia tabaci</name>
    <name type="common">Sweetpotato whitefly</name>
    <name type="synonym">Aleurodes tabaci</name>
    <dbReference type="NCBI Taxonomy" id="7038"/>
    <lineage>
        <taxon>Eukaryota</taxon>
        <taxon>Metazoa</taxon>
        <taxon>Ecdysozoa</taxon>
        <taxon>Arthropoda</taxon>
        <taxon>Hexapoda</taxon>
        <taxon>Insecta</taxon>
        <taxon>Pterygota</taxon>
        <taxon>Neoptera</taxon>
        <taxon>Paraneoptera</taxon>
        <taxon>Hemiptera</taxon>
        <taxon>Sternorrhyncha</taxon>
        <taxon>Aleyrodoidea</taxon>
        <taxon>Aleyrodidae</taxon>
        <taxon>Aleyrodinae</taxon>
        <taxon>Bemisia</taxon>
    </lineage>
</organism>
<evidence type="ECO:0000256" key="2">
    <source>
        <dbReference type="ARBA" id="ARBA00005969"/>
    </source>
</evidence>
<dbReference type="InterPro" id="IPR001680">
    <property type="entry name" value="WD40_rpt"/>
</dbReference>
<feature type="repeat" description="WD" evidence="6">
    <location>
        <begin position="531"/>
        <end position="572"/>
    </location>
</feature>
<dbReference type="GO" id="GO:0005634">
    <property type="term" value="C:nucleus"/>
    <property type="evidence" value="ECO:0007669"/>
    <property type="project" value="UniProtKB-SubCell"/>
</dbReference>
<feature type="compositionally biased region" description="Polar residues" evidence="8">
    <location>
        <begin position="306"/>
        <end position="322"/>
    </location>
</feature>
<dbReference type="InterPro" id="IPR036322">
    <property type="entry name" value="WD40_repeat_dom_sf"/>
</dbReference>
<dbReference type="InterPro" id="IPR019775">
    <property type="entry name" value="WD40_repeat_CS"/>
</dbReference>
<comment type="subcellular location">
    <subcellularLocation>
        <location evidence="1">Nucleus</location>
    </subcellularLocation>
</comment>
<dbReference type="PANTHER" id="PTHR10814">
    <property type="entry name" value="TRANSDUCIN-LIKE ENHANCER PROTEIN"/>
    <property type="match status" value="1"/>
</dbReference>
<evidence type="ECO:0000259" key="9">
    <source>
        <dbReference type="Pfam" id="PF03920"/>
    </source>
</evidence>
<dbReference type="GO" id="GO:0003714">
    <property type="term" value="F:transcription corepressor activity"/>
    <property type="evidence" value="ECO:0007669"/>
    <property type="project" value="TreeGrafter"/>
</dbReference>
<feature type="repeat" description="WD" evidence="6">
    <location>
        <begin position="573"/>
        <end position="614"/>
    </location>
</feature>
<dbReference type="CDD" id="cd00200">
    <property type="entry name" value="WD40"/>
    <property type="match status" value="1"/>
</dbReference>
<keyword evidence="7" id="KW-0175">Coiled coil</keyword>
<name>A0A9P0EY97_BEMTA</name>
<evidence type="ECO:0000256" key="5">
    <source>
        <dbReference type="ARBA" id="ARBA00023242"/>
    </source>
</evidence>
<dbReference type="PROSITE" id="PS50294">
    <property type="entry name" value="WD_REPEATS_REGION"/>
    <property type="match status" value="1"/>
</dbReference>